<organism evidence="4 5">
    <name type="scientific">Streptococcus taonis</name>
    <dbReference type="NCBI Taxonomy" id="3041623"/>
    <lineage>
        <taxon>Bacteria</taxon>
        <taxon>Bacillati</taxon>
        <taxon>Bacillota</taxon>
        <taxon>Bacilli</taxon>
        <taxon>Lactobacillales</taxon>
        <taxon>Streptococcaceae</taxon>
        <taxon>Streptococcus</taxon>
    </lineage>
</organism>
<feature type="domain" description="Rib" evidence="2">
    <location>
        <begin position="117"/>
        <end position="192"/>
    </location>
</feature>
<dbReference type="Proteomes" id="UP001160991">
    <property type="component" value="Unassembled WGS sequence"/>
</dbReference>
<keyword evidence="5" id="KW-1185">Reference proteome</keyword>
<feature type="region of interest" description="Disordered" evidence="1">
    <location>
        <begin position="194"/>
        <end position="339"/>
    </location>
</feature>
<dbReference type="EMBL" id="JARZZP010000001">
    <property type="protein sequence ID" value="MDI1473075.1"/>
    <property type="molecule type" value="Genomic_DNA"/>
</dbReference>
<comment type="caution">
    <text evidence="4">The sequence shown here is derived from an EMBL/GenBank/DDBJ whole genome shotgun (WGS) entry which is preliminary data.</text>
</comment>
<sequence>GLTNNNTNNNTANNANIQIEFRKQAEKYTPTATNPTVNLTSNGTVPDLGSPETYIANKSDLPATGTTPGTTTTYAWKAGETPTVNNGQVTRTVVVTYPDGSTDEVPVTVRVVDPRTDAEKNNPTPKDQTVNVGETPDPKKSIGNVGDLPKGTTVEYKTPVDTTTPGDKKTTAVVTYPDGSKDEVPVTVKVVDPRTDADKNTPTVELEQDPKTGDVTVTPKKPDGSTYKPGTKVEIPGKDGKPIPVTIGEDGKGKVPNSELPDDKVPGTGKITEPGQPAVEVPVTTPAKVTPETPAQKTPTLDVEQDPKTGDITVTPKKPDGSTYKPGTKVEIPGKDGKP</sequence>
<dbReference type="Pfam" id="PF08428">
    <property type="entry name" value="Rib"/>
    <property type="match status" value="2"/>
</dbReference>
<evidence type="ECO:0000259" key="3">
    <source>
        <dbReference type="Pfam" id="PF18200"/>
    </source>
</evidence>
<feature type="domain" description="Cell-surface Ig-like bacterial" evidence="3">
    <location>
        <begin position="295"/>
        <end position="337"/>
    </location>
</feature>
<feature type="domain" description="Rib" evidence="2">
    <location>
        <begin position="24"/>
        <end position="113"/>
    </location>
</feature>
<gene>
    <name evidence="4" type="ORF">QEZ38_00005</name>
</gene>
<proteinExistence type="predicted"/>
<feature type="non-terminal residue" evidence="4">
    <location>
        <position position="339"/>
    </location>
</feature>
<feature type="region of interest" description="Disordered" evidence="1">
    <location>
        <begin position="115"/>
        <end position="178"/>
    </location>
</feature>
<dbReference type="InterPro" id="IPR041339">
    <property type="entry name" value="Ig-like_bac"/>
</dbReference>
<dbReference type="InterPro" id="IPR012706">
    <property type="entry name" value="Rib_alpha_Esp_rpt"/>
</dbReference>
<feature type="domain" description="Cell-surface Ig-like bacterial" evidence="3">
    <location>
        <begin position="200"/>
        <end position="288"/>
    </location>
</feature>
<evidence type="ECO:0000313" key="5">
    <source>
        <dbReference type="Proteomes" id="UP001160991"/>
    </source>
</evidence>
<feature type="compositionally biased region" description="Polar residues" evidence="1">
    <location>
        <begin position="121"/>
        <end position="132"/>
    </location>
</feature>
<dbReference type="NCBIfam" id="TIGR02331">
    <property type="entry name" value="rib_alpha"/>
    <property type="match status" value="2"/>
</dbReference>
<evidence type="ECO:0000313" key="4">
    <source>
        <dbReference type="EMBL" id="MDI1473075.1"/>
    </source>
</evidence>
<reference evidence="4" key="1">
    <citation type="submission" date="2023-04" db="EMBL/GenBank/DDBJ databases">
        <title>A new Streptococcus species isolated from the patient with bacteremia.</title>
        <authorList>
            <person name="Chen Y.-S."/>
            <person name="Lee C.-Y."/>
            <person name="Chan C.-K."/>
        </authorList>
    </citation>
    <scope>NUCLEOTIDE SEQUENCE</scope>
    <source>
        <strain evidence="4">ST22-14</strain>
    </source>
</reference>
<feature type="non-terminal residue" evidence="4">
    <location>
        <position position="1"/>
    </location>
</feature>
<evidence type="ECO:0000259" key="2">
    <source>
        <dbReference type="Pfam" id="PF08428"/>
    </source>
</evidence>
<name>A0ABT6PAT2_9STRE</name>
<dbReference type="Pfam" id="PF18200">
    <property type="entry name" value="Big_11"/>
    <property type="match status" value="2"/>
</dbReference>
<evidence type="ECO:0000256" key="1">
    <source>
        <dbReference type="SAM" id="MobiDB-lite"/>
    </source>
</evidence>
<accession>A0ABT6PAT2</accession>
<dbReference type="InterPro" id="IPR059115">
    <property type="entry name" value="Rib"/>
</dbReference>
<protein>
    <submittedName>
        <fullName evidence="4">Rib/alpha-like domain-containing protein</fullName>
    </submittedName>
</protein>
<dbReference type="RefSeq" id="WP_281334585.1">
    <property type="nucleotide sequence ID" value="NZ_JARZZP010000001.1"/>
</dbReference>